<evidence type="ECO:0000256" key="1">
    <source>
        <dbReference type="SAM" id="MobiDB-lite"/>
    </source>
</evidence>
<dbReference type="CDD" id="cd22671">
    <property type="entry name" value="FHA_APTX-like"/>
    <property type="match status" value="1"/>
</dbReference>
<feature type="compositionally biased region" description="Acidic residues" evidence="1">
    <location>
        <begin position="198"/>
        <end position="211"/>
    </location>
</feature>
<sequence length="295" mass="33800">MEITGEDGSKLVLREPVTVFGRGSGFASKDRTISRRHILIEAKTSENTNGAPMEPKVSFEVIGRNPIWVRSSKNGEIRTFKRSEKGEMAPGESFCVGGQEPIWFELNKIAEFEEGKQVFSRSSDSDDIDVSGIDPVKEFGFLVMGHEFECYGNRVIRDVKKWDWFLDGPSKDSDDDNEDYERKKKRGVIGKRKKGTNSDDEDWTDENEDAVEMITKVQKSQRPKYSTRSKDRNKISNDQRKAAKSNKNYNGEVEEDEDDETLGGFIVDDEVDNVEQMDEDEEEEEFLDDEEDEED</sequence>
<reference evidence="2 3" key="4">
    <citation type="journal article" date="2011" name="BMC Genomics">
        <title>RNA-Seq improves annotation of protein-coding genes in the cucumber genome.</title>
        <authorList>
            <person name="Li Z."/>
            <person name="Zhang Z."/>
            <person name="Yan P."/>
            <person name="Huang S."/>
            <person name="Fei Z."/>
            <person name="Lin K."/>
        </authorList>
    </citation>
    <scope>NUCLEOTIDE SEQUENCE [LARGE SCALE GENOMIC DNA]</scope>
    <source>
        <strain evidence="3">cv. 9930</strain>
    </source>
</reference>
<evidence type="ECO:0008006" key="4">
    <source>
        <dbReference type="Google" id="ProtNLM"/>
    </source>
</evidence>
<reference evidence="2 3" key="1">
    <citation type="journal article" date="2009" name="Nat. Genet.">
        <title>The genome of the cucumber, Cucumis sativus L.</title>
        <authorList>
            <person name="Huang S."/>
            <person name="Li R."/>
            <person name="Zhang Z."/>
            <person name="Li L."/>
            <person name="Gu X."/>
            <person name="Fan W."/>
            <person name="Lucas W.J."/>
            <person name="Wang X."/>
            <person name="Xie B."/>
            <person name="Ni P."/>
            <person name="Ren Y."/>
            <person name="Zhu H."/>
            <person name="Li J."/>
            <person name="Lin K."/>
            <person name="Jin W."/>
            <person name="Fei Z."/>
            <person name="Li G."/>
            <person name="Staub J."/>
            <person name="Kilian A."/>
            <person name="van der Vossen E.A."/>
            <person name="Wu Y."/>
            <person name="Guo J."/>
            <person name="He J."/>
            <person name="Jia Z."/>
            <person name="Ren Y."/>
            <person name="Tian G."/>
            <person name="Lu Y."/>
            <person name="Ruan J."/>
            <person name="Qian W."/>
            <person name="Wang M."/>
            <person name="Huang Q."/>
            <person name="Li B."/>
            <person name="Xuan Z."/>
            <person name="Cao J."/>
            <person name="Asan"/>
            <person name="Wu Z."/>
            <person name="Zhang J."/>
            <person name="Cai Q."/>
            <person name="Bai Y."/>
            <person name="Zhao B."/>
            <person name="Han Y."/>
            <person name="Li Y."/>
            <person name="Li X."/>
            <person name="Wang S."/>
            <person name="Shi Q."/>
            <person name="Liu S."/>
            <person name="Cho W.K."/>
            <person name="Kim J.Y."/>
            <person name="Xu Y."/>
            <person name="Heller-Uszynska K."/>
            <person name="Miao H."/>
            <person name="Cheng Z."/>
            <person name="Zhang S."/>
            <person name="Wu J."/>
            <person name="Yang Y."/>
            <person name="Kang H."/>
            <person name="Li M."/>
            <person name="Liang H."/>
            <person name="Ren X."/>
            <person name="Shi Z."/>
            <person name="Wen M."/>
            <person name="Jian M."/>
            <person name="Yang H."/>
            <person name="Zhang G."/>
            <person name="Yang Z."/>
            <person name="Chen R."/>
            <person name="Liu S."/>
            <person name="Li J."/>
            <person name="Ma L."/>
            <person name="Liu H."/>
            <person name="Zhou Y."/>
            <person name="Zhao J."/>
            <person name="Fang X."/>
            <person name="Li G."/>
            <person name="Fang L."/>
            <person name="Li Y."/>
            <person name="Liu D."/>
            <person name="Zheng H."/>
            <person name="Zhang Y."/>
            <person name="Qin N."/>
            <person name="Li Z."/>
            <person name="Yang G."/>
            <person name="Yang S."/>
            <person name="Bolund L."/>
            <person name="Kristiansen K."/>
            <person name="Zheng H."/>
            <person name="Li S."/>
            <person name="Zhang X."/>
            <person name="Yang H."/>
            <person name="Wang J."/>
            <person name="Sun R."/>
            <person name="Zhang B."/>
            <person name="Jiang S."/>
            <person name="Wang J."/>
            <person name="Du Y."/>
            <person name="Li S."/>
        </authorList>
    </citation>
    <scope>NUCLEOTIDE SEQUENCE [LARGE SCALE GENOMIC DNA]</scope>
    <source>
        <strain evidence="3">cv. 9930</strain>
    </source>
</reference>
<proteinExistence type="predicted"/>
<dbReference type="SUPFAM" id="SSF49879">
    <property type="entry name" value="SMAD/FHA domain"/>
    <property type="match status" value="1"/>
</dbReference>
<feature type="compositionally biased region" description="Acidic residues" evidence="1">
    <location>
        <begin position="252"/>
        <end position="295"/>
    </location>
</feature>
<gene>
    <name evidence="2" type="ORF">Csa_3G848190</name>
</gene>
<dbReference type="eggNOG" id="ENOG502RYC4">
    <property type="taxonomic scope" value="Eukaryota"/>
</dbReference>
<feature type="region of interest" description="Disordered" evidence="1">
    <location>
        <begin position="167"/>
        <end position="295"/>
    </location>
</feature>
<dbReference type="EMBL" id="CM002924">
    <property type="protein sequence ID" value="KGN59809.1"/>
    <property type="molecule type" value="Genomic_DNA"/>
</dbReference>
<dbReference type="STRING" id="3659.A0A0A0LFR7"/>
<dbReference type="KEGG" id="csv:101211610"/>
<evidence type="ECO:0000313" key="3">
    <source>
        <dbReference type="Proteomes" id="UP000029981"/>
    </source>
</evidence>
<feature type="compositionally biased region" description="Basic and acidic residues" evidence="1">
    <location>
        <begin position="228"/>
        <end position="241"/>
    </location>
</feature>
<name>A0A0A0LFR7_CUCSA</name>
<dbReference type="PANTHER" id="PTHR37733:SF1">
    <property type="entry name" value="SMAD_FHA DOMAIN-CONTAINING PROTEIN"/>
    <property type="match status" value="1"/>
</dbReference>
<evidence type="ECO:0000313" key="2">
    <source>
        <dbReference type="EMBL" id="KGN59809.1"/>
    </source>
</evidence>
<dbReference type="Gramene" id="KGN59809">
    <property type="protein sequence ID" value="KGN59809"/>
    <property type="gene ID" value="Csa_3G848190"/>
</dbReference>
<accession>A0A0A0LFR7</accession>
<feature type="compositionally biased region" description="Basic residues" evidence="1">
    <location>
        <begin position="183"/>
        <end position="195"/>
    </location>
</feature>
<dbReference type="OrthoDB" id="688570at2759"/>
<dbReference type="AlphaFoldDB" id="A0A0A0LFR7"/>
<dbReference type="Proteomes" id="UP000029981">
    <property type="component" value="Chromosome 3"/>
</dbReference>
<keyword evidence="3" id="KW-1185">Reference proteome</keyword>
<reference evidence="2 3" key="2">
    <citation type="journal article" date="2009" name="PLoS ONE">
        <title>An integrated genetic and cytogenetic map of the cucumber genome.</title>
        <authorList>
            <person name="Ren Y."/>
            <person name="Zhang Z."/>
            <person name="Liu J."/>
            <person name="Staub J.E."/>
            <person name="Han Y."/>
            <person name="Cheng Z."/>
            <person name="Li X."/>
            <person name="Lu J."/>
            <person name="Miao H."/>
            <person name="Kang H."/>
            <person name="Xie B."/>
            <person name="Gu X."/>
            <person name="Wang X."/>
            <person name="Du Y."/>
            <person name="Jin W."/>
            <person name="Huang S."/>
        </authorList>
    </citation>
    <scope>NUCLEOTIDE SEQUENCE [LARGE SCALE GENOMIC DNA]</scope>
    <source>
        <strain evidence="3">cv. 9930</strain>
    </source>
</reference>
<organism evidence="2 3">
    <name type="scientific">Cucumis sativus</name>
    <name type="common">Cucumber</name>
    <dbReference type="NCBI Taxonomy" id="3659"/>
    <lineage>
        <taxon>Eukaryota</taxon>
        <taxon>Viridiplantae</taxon>
        <taxon>Streptophyta</taxon>
        <taxon>Embryophyta</taxon>
        <taxon>Tracheophyta</taxon>
        <taxon>Spermatophyta</taxon>
        <taxon>Magnoliopsida</taxon>
        <taxon>eudicotyledons</taxon>
        <taxon>Gunneridae</taxon>
        <taxon>Pentapetalae</taxon>
        <taxon>rosids</taxon>
        <taxon>fabids</taxon>
        <taxon>Cucurbitales</taxon>
        <taxon>Cucurbitaceae</taxon>
        <taxon>Benincaseae</taxon>
        <taxon>Cucumis</taxon>
    </lineage>
</organism>
<dbReference type="Gene3D" id="2.60.200.20">
    <property type="match status" value="1"/>
</dbReference>
<dbReference type="PANTHER" id="PTHR37733">
    <property type="entry name" value="SMAD/FHA DOMAIN-CONTAINING PROTEIN"/>
    <property type="match status" value="1"/>
</dbReference>
<dbReference type="OMA" id="MGHEFDS"/>
<protein>
    <recommendedName>
        <fullName evidence="4">FHA domain-containing protein</fullName>
    </recommendedName>
</protein>
<dbReference type="InterPro" id="IPR008984">
    <property type="entry name" value="SMAD_FHA_dom_sf"/>
</dbReference>
<reference evidence="2 3" key="3">
    <citation type="journal article" date="2010" name="BMC Genomics">
        <title>Transcriptome sequencing and comparative analysis of cucumber flowers with different sex types.</title>
        <authorList>
            <person name="Guo S."/>
            <person name="Zheng Y."/>
            <person name="Joung J.G."/>
            <person name="Liu S."/>
            <person name="Zhang Z."/>
            <person name="Crasta O.R."/>
            <person name="Sobral B.W."/>
            <person name="Xu Y."/>
            <person name="Huang S."/>
            <person name="Fei Z."/>
        </authorList>
    </citation>
    <scope>NUCLEOTIDE SEQUENCE [LARGE SCALE GENOMIC DNA]</scope>
    <source>
        <strain evidence="3">cv. 9930</strain>
    </source>
</reference>